<evidence type="ECO:0000313" key="3">
    <source>
        <dbReference type="EMBL" id="KAL1562725.1"/>
    </source>
</evidence>
<dbReference type="Pfam" id="PF12776">
    <property type="entry name" value="Myb_DNA-bind_3"/>
    <property type="match status" value="1"/>
</dbReference>
<dbReference type="InterPro" id="IPR024752">
    <property type="entry name" value="Myb/SANT-like_dom"/>
</dbReference>
<feature type="region of interest" description="Disordered" evidence="1">
    <location>
        <begin position="167"/>
        <end position="186"/>
    </location>
</feature>
<dbReference type="AlphaFoldDB" id="A0ABD1I1W4"/>
<dbReference type="Proteomes" id="UP001567538">
    <property type="component" value="Unassembled WGS sequence"/>
</dbReference>
<comment type="caution">
    <text evidence="3">The sequence shown here is derived from an EMBL/GenBank/DDBJ whole genome shotgun (WGS) entry which is preliminary data.</text>
</comment>
<reference evidence="3 4" key="1">
    <citation type="submission" date="2024-06" db="EMBL/GenBank/DDBJ databases">
        <title>A chromosome level genome sequence of Diviner's sage (Salvia divinorum).</title>
        <authorList>
            <person name="Ford S.A."/>
            <person name="Ro D.-K."/>
            <person name="Ness R.W."/>
            <person name="Phillips M.A."/>
        </authorList>
    </citation>
    <scope>NUCLEOTIDE SEQUENCE [LARGE SCALE GENOMIC DNA]</scope>
    <source>
        <strain evidence="3">SAF-2024a</strain>
        <tissue evidence="3">Leaf</tissue>
    </source>
</reference>
<keyword evidence="4" id="KW-1185">Reference proteome</keyword>
<dbReference type="EMBL" id="JBEAFC010000003">
    <property type="protein sequence ID" value="KAL1562725.1"/>
    <property type="molecule type" value="Genomic_DNA"/>
</dbReference>
<evidence type="ECO:0000313" key="4">
    <source>
        <dbReference type="Proteomes" id="UP001567538"/>
    </source>
</evidence>
<accession>A0ABD1I1W4</accession>
<evidence type="ECO:0000259" key="2">
    <source>
        <dbReference type="Pfam" id="PF12776"/>
    </source>
</evidence>
<organism evidence="3 4">
    <name type="scientific">Salvia divinorum</name>
    <name type="common">Maria pastora</name>
    <name type="synonym">Diviner's sage</name>
    <dbReference type="NCBI Taxonomy" id="28513"/>
    <lineage>
        <taxon>Eukaryota</taxon>
        <taxon>Viridiplantae</taxon>
        <taxon>Streptophyta</taxon>
        <taxon>Embryophyta</taxon>
        <taxon>Tracheophyta</taxon>
        <taxon>Spermatophyta</taxon>
        <taxon>Magnoliopsida</taxon>
        <taxon>eudicotyledons</taxon>
        <taxon>Gunneridae</taxon>
        <taxon>Pentapetalae</taxon>
        <taxon>asterids</taxon>
        <taxon>lamiids</taxon>
        <taxon>Lamiales</taxon>
        <taxon>Lamiaceae</taxon>
        <taxon>Nepetoideae</taxon>
        <taxon>Mentheae</taxon>
        <taxon>Salviinae</taxon>
        <taxon>Salvia</taxon>
        <taxon>Salvia subgen. Calosphace</taxon>
    </lineage>
</organism>
<feature type="domain" description="Myb/SANT-like" evidence="2">
    <location>
        <begin position="17"/>
        <end position="108"/>
    </location>
</feature>
<sequence length="186" mass="21315">MALNIPPQGSFFYKLPWTPEIDGVLLSTILRMKHDLKRKGTMIPSQILYEAQVAIQKEVGCMFSWDDLYDRLQLLEQRYRTFKEIVDVPSTYHNIHRNKVVVSDEVWRSIIKKNRFTSAYYYRDEPEFLQLESLFGPKVIKSEPKSNVFVISDSTCSVSDGGGFKTVKPAESEEVSSPVGADLLKS</sequence>
<name>A0ABD1I1W4_SALDI</name>
<gene>
    <name evidence="3" type="ORF">AAHA92_05273</name>
</gene>
<protein>
    <recommendedName>
        <fullName evidence="2">Myb/SANT-like domain-containing protein</fullName>
    </recommendedName>
</protein>
<proteinExistence type="predicted"/>
<evidence type="ECO:0000256" key="1">
    <source>
        <dbReference type="SAM" id="MobiDB-lite"/>
    </source>
</evidence>